<name>X0U3A3_9ZZZZ</name>
<evidence type="ECO:0000313" key="1">
    <source>
        <dbReference type="EMBL" id="GAF99999.1"/>
    </source>
</evidence>
<dbReference type="PANTHER" id="PTHR37953:SF1">
    <property type="entry name" value="UPF0127 PROTEIN MJ1496"/>
    <property type="match status" value="1"/>
</dbReference>
<evidence type="ECO:0008006" key="2">
    <source>
        <dbReference type="Google" id="ProtNLM"/>
    </source>
</evidence>
<dbReference type="InterPro" id="IPR038695">
    <property type="entry name" value="Saro_0823-like_sf"/>
</dbReference>
<accession>X0U3A3</accession>
<gene>
    <name evidence="1" type="ORF">S01H1_41449</name>
</gene>
<dbReference type="InterPro" id="IPR003795">
    <property type="entry name" value="DUF192"/>
</dbReference>
<sequence>KKIIDKCLIFKFNKEEKWSLHMLFVFFPIDVLWLDKDKKVIDIKENFKPFSLMAKPKEKAKFVVELPVNTIHNTKTKINDEMWF</sequence>
<dbReference type="EMBL" id="BARS01026294">
    <property type="protein sequence ID" value="GAF99999.1"/>
    <property type="molecule type" value="Genomic_DNA"/>
</dbReference>
<dbReference type="Gene3D" id="2.60.120.1140">
    <property type="entry name" value="Protein of unknown function DUF192"/>
    <property type="match status" value="1"/>
</dbReference>
<dbReference type="PANTHER" id="PTHR37953">
    <property type="entry name" value="UPF0127 PROTEIN MJ1496"/>
    <property type="match status" value="1"/>
</dbReference>
<dbReference type="Pfam" id="PF02643">
    <property type="entry name" value="DUF192"/>
    <property type="match status" value="1"/>
</dbReference>
<proteinExistence type="predicted"/>
<feature type="non-terminal residue" evidence="1">
    <location>
        <position position="1"/>
    </location>
</feature>
<protein>
    <recommendedName>
        <fullName evidence="2">DUF192 domain-containing protein</fullName>
    </recommendedName>
</protein>
<organism evidence="1">
    <name type="scientific">marine sediment metagenome</name>
    <dbReference type="NCBI Taxonomy" id="412755"/>
    <lineage>
        <taxon>unclassified sequences</taxon>
        <taxon>metagenomes</taxon>
        <taxon>ecological metagenomes</taxon>
    </lineage>
</organism>
<comment type="caution">
    <text evidence="1">The sequence shown here is derived from an EMBL/GenBank/DDBJ whole genome shotgun (WGS) entry which is preliminary data.</text>
</comment>
<dbReference type="AlphaFoldDB" id="X0U3A3"/>
<reference evidence="1" key="1">
    <citation type="journal article" date="2014" name="Front. Microbiol.">
        <title>High frequency of phylogenetically diverse reductive dehalogenase-homologous genes in deep subseafloor sedimentary metagenomes.</title>
        <authorList>
            <person name="Kawai M."/>
            <person name="Futagami T."/>
            <person name="Toyoda A."/>
            <person name="Takaki Y."/>
            <person name="Nishi S."/>
            <person name="Hori S."/>
            <person name="Arai W."/>
            <person name="Tsubouchi T."/>
            <person name="Morono Y."/>
            <person name="Uchiyama I."/>
            <person name="Ito T."/>
            <person name="Fujiyama A."/>
            <person name="Inagaki F."/>
            <person name="Takami H."/>
        </authorList>
    </citation>
    <scope>NUCLEOTIDE SEQUENCE</scope>
    <source>
        <strain evidence="1">Expedition CK06-06</strain>
    </source>
</reference>